<dbReference type="GeneID" id="66076825"/>
<dbReference type="GO" id="GO:0071949">
    <property type="term" value="F:FAD binding"/>
    <property type="evidence" value="ECO:0007669"/>
    <property type="project" value="InterPro"/>
</dbReference>
<protein>
    <recommendedName>
        <fullName evidence="4">FAD-binding PCMH-type domain-containing protein</fullName>
    </recommendedName>
</protein>
<gene>
    <name evidence="5" type="ORF">E1B28_007749</name>
</gene>
<reference evidence="5" key="1">
    <citation type="journal article" date="2021" name="Genome Biol. Evol.">
        <title>The assembled and annotated genome of the fairy-ring fungus Marasmius oreades.</title>
        <authorList>
            <person name="Hiltunen M."/>
            <person name="Ament-Velasquez S.L."/>
            <person name="Johannesson H."/>
        </authorList>
    </citation>
    <scope>NUCLEOTIDE SEQUENCE</scope>
    <source>
        <strain evidence="5">03SP1</strain>
    </source>
</reference>
<organism evidence="5 6">
    <name type="scientific">Marasmius oreades</name>
    <name type="common">fairy-ring Marasmius</name>
    <dbReference type="NCBI Taxonomy" id="181124"/>
    <lineage>
        <taxon>Eukaryota</taxon>
        <taxon>Fungi</taxon>
        <taxon>Dikarya</taxon>
        <taxon>Basidiomycota</taxon>
        <taxon>Agaricomycotina</taxon>
        <taxon>Agaricomycetes</taxon>
        <taxon>Agaricomycetidae</taxon>
        <taxon>Agaricales</taxon>
        <taxon>Marasmiineae</taxon>
        <taxon>Marasmiaceae</taxon>
        <taxon>Marasmius</taxon>
    </lineage>
</organism>
<dbReference type="InterPro" id="IPR050432">
    <property type="entry name" value="FAD-linked_Oxidoreductases_BP"/>
</dbReference>
<evidence type="ECO:0000256" key="3">
    <source>
        <dbReference type="SAM" id="SignalP"/>
    </source>
</evidence>
<proteinExistence type="inferred from homology"/>
<dbReference type="Gene3D" id="3.30.465.10">
    <property type="match status" value="2"/>
</dbReference>
<accession>A0A9P7S2I4</accession>
<dbReference type="RefSeq" id="XP_043010607.1">
    <property type="nucleotide sequence ID" value="XM_043152521.1"/>
</dbReference>
<dbReference type="PROSITE" id="PS51387">
    <property type="entry name" value="FAD_PCMH"/>
    <property type="match status" value="1"/>
</dbReference>
<dbReference type="GO" id="GO:0016491">
    <property type="term" value="F:oxidoreductase activity"/>
    <property type="evidence" value="ECO:0007669"/>
    <property type="project" value="UniProtKB-KW"/>
</dbReference>
<dbReference type="Pfam" id="PF01565">
    <property type="entry name" value="FAD_binding_4"/>
    <property type="match status" value="1"/>
</dbReference>
<dbReference type="EMBL" id="CM032184">
    <property type="protein sequence ID" value="KAG7094137.1"/>
    <property type="molecule type" value="Genomic_DNA"/>
</dbReference>
<feature type="domain" description="FAD-binding PCMH-type" evidence="4">
    <location>
        <begin position="130"/>
        <end position="319"/>
    </location>
</feature>
<comment type="caution">
    <text evidence="5">The sequence shown here is derived from an EMBL/GenBank/DDBJ whole genome shotgun (WGS) entry which is preliminary data.</text>
</comment>
<keyword evidence="6" id="KW-1185">Reference proteome</keyword>
<name>A0A9P7S2I4_9AGAR</name>
<dbReference type="Pfam" id="PF08031">
    <property type="entry name" value="BBE"/>
    <property type="match status" value="1"/>
</dbReference>
<dbReference type="InterPro" id="IPR036318">
    <property type="entry name" value="FAD-bd_PCMH-like_sf"/>
</dbReference>
<dbReference type="AlphaFoldDB" id="A0A9P7S2I4"/>
<keyword evidence="3" id="KW-0732">Signal</keyword>
<evidence type="ECO:0000313" key="6">
    <source>
        <dbReference type="Proteomes" id="UP001049176"/>
    </source>
</evidence>
<feature type="chain" id="PRO_5040500364" description="FAD-binding PCMH-type domain-containing protein" evidence="3">
    <location>
        <begin position="24"/>
        <end position="580"/>
    </location>
</feature>
<dbReference type="Proteomes" id="UP001049176">
    <property type="component" value="Chromosome 4"/>
</dbReference>
<comment type="similarity">
    <text evidence="1">Belongs to the oxygen-dependent FAD-linked oxidoreductase family.</text>
</comment>
<dbReference type="InterPro" id="IPR012951">
    <property type="entry name" value="BBE"/>
</dbReference>
<dbReference type="PANTHER" id="PTHR13878:SF91">
    <property type="entry name" value="FAD BINDING DOMAIN PROTEIN (AFU_ORTHOLOGUE AFUA_6G12070)-RELATED"/>
    <property type="match status" value="1"/>
</dbReference>
<sequence>MLHRLQSILMSLSLPSLWSQTSTLPTSVSLFNSSPSLHGSLDALNKTLGGRLLQGHPLAFPCAHGPETDECKVVQKGYLDSLFRSTTPGGAGYVNTQWETCQTTGEGCLLDYLNPFDASPVSKDKGGCGMGSVSEYYIDVRTQQDAQAAFRFGKELKASGMPIVIKNTGHDYKGRSSAPGSLALWTHNLKNLTFNPTFRAEGCPPGNSGKTYTAVTMGAGVQWIEAYDFAETHNITLVGGSDNAVGSAGGWLQGGGHGFLSNALGLGVDRALQFKVVTPKGEYLTANACQNRDLFFALRGGGGGTFGLVLESTVLASPRVTIQAALVKLPSPSPSRLWGTMASQAVTWANEGWGGLSASDIAIYVNPRLDKEQATKSMEPLFQLAGDGVITQMLEFPSYAQFFKWFASNNVAASGVPLALSSLLVPSSALVNPESREKVVAALAKASDNTPRILVHSSAPVFFRPDPNEPTSVTERWRDSILHITIVSAWNWNSTKEEKLDAYQRVSLSRKLVEDAIGPSVRAAYLNEADVYQENHEEVFWGSNYPGLLKIKKKYDPEHLLDCWHCVGWTEESQRFKCYL</sequence>
<evidence type="ECO:0000256" key="1">
    <source>
        <dbReference type="ARBA" id="ARBA00005466"/>
    </source>
</evidence>
<dbReference type="InterPro" id="IPR016169">
    <property type="entry name" value="FAD-bd_PCMH_sub2"/>
</dbReference>
<evidence type="ECO:0000259" key="4">
    <source>
        <dbReference type="PROSITE" id="PS51387"/>
    </source>
</evidence>
<dbReference type="KEGG" id="more:E1B28_007749"/>
<feature type="signal peptide" evidence="3">
    <location>
        <begin position="1"/>
        <end position="23"/>
    </location>
</feature>
<dbReference type="InterPro" id="IPR016166">
    <property type="entry name" value="FAD-bd_PCMH"/>
</dbReference>
<evidence type="ECO:0000256" key="2">
    <source>
        <dbReference type="ARBA" id="ARBA00023002"/>
    </source>
</evidence>
<dbReference type="SUPFAM" id="SSF56176">
    <property type="entry name" value="FAD-binding/transporter-associated domain-like"/>
    <property type="match status" value="1"/>
</dbReference>
<dbReference type="InterPro" id="IPR006094">
    <property type="entry name" value="Oxid_FAD_bind_N"/>
</dbReference>
<keyword evidence="2" id="KW-0560">Oxidoreductase</keyword>
<dbReference type="PANTHER" id="PTHR13878">
    <property type="entry name" value="GULONOLACTONE OXIDASE"/>
    <property type="match status" value="1"/>
</dbReference>
<dbReference type="OrthoDB" id="9983560at2759"/>
<evidence type="ECO:0000313" key="5">
    <source>
        <dbReference type="EMBL" id="KAG7094137.1"/>
    </source>
</evidence>